<evidence type="ECO:0000259" key="2">
    <source>
        <dbReference type="PROSITE" id="PS50011"/>
    </source>
</evidence>
<gene>
    <name evidence="3" type="ORF">BLNAU_5432</name>
</gene>
<evidence type="ECO:0000313" key="4">
    <source>
        <dbReference type="Proteomes" id="UP001281761"/>
    </source>
</evidence>
<reference evidence="3 4" key="1">
    <citation type="journal article" date="2022" name="bioRxiv">
        <title>Genomics of Preaxostyla Flagellates Illuminates Evolutionary Transitions and the Path Towards Mitochondrial Loss.</title>
        <authorList>
            <person name="Novak L.V.F."/>
            <person name="Treitli S.C."/>
            <person name="Pyrih J."/>
            <person name="Halakuc P."/>
            <person name="Pipaliya S.V."/>
            <person name="Vacek V."/>
            <person name="Brzon O."/>
            <person name="Soukal P."/>
            <person name="Eme L."/>
            <person name="Dacks J.B."/>
            <person name="Karnkowska A."/>
            <person name="Elias M."/>
            <person name="Hampl V."/>
        </authorList>
    </citation>
    <scope>NUCLEOTIDE SEQUENCE [LARGE SCALE GENOMIC DNA]</scope>
    <source>
        <strain evidence="3">NAU3</strain>
        <tissue evidence="3">Gut</tissue>
    </source>
</reference>
<feature type="compositionally biased region" description="Polar residues" evidence="1">
    <location>
        <begin position="329"/>
        <end position="351"/>
    </location>
</feature>
<dbReference type="PANTHER" id="PTHR24345">
    <property type="entry name" value="SERINE/THREONINE-PROTEIN KINASE PLK"/>
    <property type="match status" value="1"/>
</dbReference>
<evidence type="ECO:0000313" key="3">
    <source>
        <dbReference type="EMBL" id="KAK2959654.1"/>
    </source>
</evidence>
<feature type="compositionally biased region" description="Polar residues" evidence="1">
    <location>
        <begin position="423"/>
        <end position="444"/>
    </location>
</feature>
<feature type="domain" description="Protein kinase" evidence="2">
    <location>
        <begin position="1"/>
        <end position="137"/>
    </location>
</feature>
<feature type="compositionally biased region" description="Basic residues" evidence="1">
    <location>
        <begin position="249"/>
        <end position="259"/>
    </location>
</feature>
<name>A0ABQ9Y7J4_9EUKA</name>
<feature type="compositionally biased region" description="Polar residues" evidence="1">
    <location>
        <begin position="228"/>
        <end position="247"/>
    </location>
</feature>
<feature type="compositionally biased region" description="Polar residues" evidence="1">
    <location>
        <begin position="370"/>
        <end position="379"/>
    </location>
</feature>
<feature type="region of interest" description="Disordered" evidence="1">
    <location>
        <begin position="164"/>
        <end position="193"/>
    </location>
</feature>
<dbReference type="Proteomes" id="UP001281761">
    <property type="component" value="Unassembled WGS sequence"/>
</dbReference>
<proteinExistence type="predicted"/>
<feature type="region of interest" description="Disordered" evidence="1">
    <location>
        <begin position="228"/>
        <end position="259"/>
    </location>
</feature>
<dbReference type="Gene3D" id="1.10.510.10">
    <property type="entry name" value="Transferase(Phosphotransferase) domain 1"/>
    <property type="match status" value="1"/>
</dbReference>
<dbReference type="InterPro" id="IPR000719">
    <property type="entry name" value="Prot_kinase_dom"/>
</dbReference>
<protein>
    <recommendedName>
        <fullName evidence="2">Protein kinase domain-containing protein</fullName>
    </recommendedName>
</protein>
<feature type="compositionally biased region" description="Polar residues" evidence="1">
    <location>
        <begin position="282"/>
        <end position="297"/>
    </location>
</feature>
<feature type="compositionally biased region" description="Polar residues" evidence="1">
    <location>
        <begin position="452"/>
        <end position="464"/>
    </location>
</feature>
<dbReference type="EMBL" id="JARBJD010000028">
    <property type="protein sequence ID" value="KAK2959654.1"/>
    <property type="molecule type" value="Genomic_DNA"/>
</dbReference>
<dbReference type="PROSITE" id="PS50011">
    <property type="entry name" value="PROTEIN_KINASE_DOM"/>
    <property type="match status" value="1"/>
</dbReference>
<accession>A0ABQ9Y7J4</accession>
<feature type="compositionally biased region" description="Basic residues" evidence="1">
    <location>
        <begin position="355"/>
        <end position="369"/>
    </location>
</feature>
<dbReference type="SUPFAM" id="SSF56112">
    <property type="entry name" value="Protein kinase-like (PK-like)"/>
    <property type="match status" value="1"/>
</dbReference>
<dbReference type="InterPro" id="IPR011009">
    <property type="entry name" value="Kinase-like_dom_sf"/>
</dbReference>
<keyword evidence="4" id="KW-1185">Reference proteome</keyword>
<evidence type="ECO:0000256" key="1">
    <source>
        <dbReference type="SAM" id="MobiDB-lite"/>
    </source>
</evidence>
<feature type="region of interest" description="Disordered" evidence="1">
    <location>
        <begin position="280"/>
        <end position="482"/>
    </location>
</feature>
<organism evidence="3 4">
    <name type="scientific">Blattamonas nauphoetae</name>
    <dbReference type="NCBI Taxonomy" id="2049346"/>
    <lineage>
        <taxon>Eukaryota</taxon>
        <taxon>Metamonada</taxon>
        <taxon>Preaxostyla</taxon>
        <taxon>Oxymonadida</taxon>
        <taxon>Blattamonas</taxon>
    </lineage>
</organism>
<comment type="caution">
    <text evidence="3">The sequence shown here is derived from an EMBL/GenBank/DDBJ whole genome shotgun (WGS) entry which is preliminary data.</text>
</comment>
<feature type="compositionally biased region" description="Basic and acidic residues" evidence="1">
    <location>
        <begin position="384"/>
        <end position="421"/>
    </location>
</feature>
<sequence>MISNPQYSLDPTKYDIWAVGCLLFELALGYDPLEGHDVQTLLNSLFHRFGNPRFGEIPSISDSTYSQFVFYEPADEPFSQTILRADLNTLNPLLLPLYLGGIPPNMWFPLIQTLRALLCFSPSQRPSASEALNLPLFTFVLPQKPSPISPQTLYHIMKTPSLKSSPHVASSDDYTQTPSPLPRSKTSPAKYSTYPQHFSPELDLVEYPDETSHLPVDDLRPWEESKLNTSELTNQSVLTQSSENSNISRTRKRTRTVKRTSKYIEEKTVTITTGRSLVDGSYESSLSHKSSPTLVTRKTNKSDERQAISRQTPVRSQNHQNHIEETPSFLHSSSTQPRSPQFHSNPSPTEDTPQHRLRSTHSPKSRHIHQSSPYTQAKSQVGKGRKEDPSNMSKERGWREDRSDIDKNRGRGNEPTPKADFHSTPQRTHLLRSPTTPKESSAGQSFPFVVSPSRQKTIQHSSPQYEPGLAGPVSRIRAPWQE</sequence>
<feature type="compositionally biased region" description="Polar residues" evidence="1">
    <location>
        <begin position="308"/>
        <end position="320"/>
    </location>
</feature>